<evidence type="ECO:0000313" key="9">
    <source>
        <dbReference type="Proteomes" id="UP000256520"/>
    </source>
</evidence>
<evidence type="ECO:0000313" key="8">
    <source>
        <dbReference type="EMBL" id="RDW17378.1"/>
    </source>
</evidence>
<dbReference type="NCBIfam" id="NF006372">
    <property type="entry name" value="PRK08600.1"/>
    <property type="match status" value="1"/>
</dbReference>
<dbReference type="InterPro" id="IPR050601">
    <property type="entry name" value="CPA3_antiporter_subunitC"/>
</dbReference>
<feature type="transmembrane region" description="Helical" evidence="7">
    <location>
        <begin position="69"/>
        <end position="93"/>
    </location>
</feature>
<keyword evidence="3" id="KW-1003">Cell membrane</keyword>
<dbReference type="InterPro" id="IPR039428">
    <property type="entry name" value="NUOK/Mnh_C1-like"/>
</dbReference>
<gene>
    <name evidence="8" type="ORF">CWR45_12165</name>
</gene>
<dbReference type="PANTHER" id="PTHR34583:SF2">
    <property type="entry name" value="ANTIPORTER SUBUNIT MNHC2-RELATED"/>
    <property type="match status" value="1"/>
</dbReference>
<dbReference type="Gene3D" id="1.10.287.3510">
    <property type="match status" value="1"/>
</dbReference>
<keyword evidence="6 7" id="KW-0472">Membrane</keyword>
<evidence type="ECO:0000256" key="1">
    <source>
        <dbReference type="ARBA" id="ARBA00004651"/>
    </source>
</evidence>
<dbReference type="Pfam" id="PF00420">
    <property type="entry name" value="Oxidored_q2"/>
    <property type="match status" value="1"/>
</dbReference>
<dbReference type="RefSeq" id="WP_115750154.1">
    <property type="nucleotide sequence ID" value="NZ_PIOD01000013.1"/>
</dbReference>
<evidence type="ECO:0000256" key="4">
    <source>
        <dbReference type="ARBA" id="ARBA00022692"/>
    </source>
</evidence>
<feature type="transmembrane region" description="Helical" evidence="7">
    <location>
        <begin position="28"/>
        <end position="49"/>
    </location>
</feature>
<sequence length="113" mass="12038">METLITILAGVLVTVATYFLLSKSVIRVILGTAILSHAAHLMIMTMGGLKGGVVPLLDGEEQGPYVDALPQALILTSIVIGFAVTALSLVLAYRTYQETGTDNLDELRGNKHE</sequence>
<accession>A0A3D8PQ52</accession>
<protein>
    <submittedName>
        <fullName evidence="8">Na(+)/H(+) antiporter subunit C</fullName>
    </submittedName>
</protein>
<dbReference type="PANTHER" id="PTHR34583">
    <property type="entry name" value="ANTIPORTER SUBUNIT MNHC2-RELATED"/>
    <property type="match status" value="1"/>
</dbReference>
<dbReference type="Proteomes" id="UP000256520">
    <property type="component" value="Unassembled WGS sequence"/>
</dbReference>
<evidence type="ECO:0000256" key="7">
    <source>
        <dbReference type="SAM" id="Phobius"/>
    </source>
</evidence>
<dbReference type="EMBL" id="PIOD01000013">
    <property type="protein sequence ID" value="RDW17378.1"/>
    <property type="molecule type" value="Genomic_DNA"/>
</dbReference>
<evidence type="ECO:0000256" key="2">
    <source>
        <dbReference type="ARBA" id="ARBA00010388"/>
    </source>
</evidence>
<comment type="similarity">
    <text evidence="2">Belongs to the CPA3 antiporters (TC 2.A.63) subunit C family.</text>
</comment>
<evidence type="ECO:0000256" key="3">
    <source>
        <dbReference type="ARBA" id="ARBA00022475"/>
    </source>
</evidence>
<name>A0A3D8PQ52_9BACI</name>
<organism evidence="8 9">
    <name type="scientific">Oceanobacillus chungangensis</name>
    <dbReference type="NCBI Taxonomy" id="1229152"/>
    <lineage>
        <taxon>Bacteria</taxon>
        <taxon>Bacillati</taxon>
        <taxon>Bacillota</taxon>
        <taxon>Bacilli</taxon>
        <taxon>Bacillales</taxon>
        <taxon>Bacillaceae</taxon>
        <taxon>Oceanobacillus</taxon>
    </lineage>
</organism>
<dbReference type="GO" id="GO:0005886">
    <property type="term" value="C:plasma membrane"/>
    <property type="evidence" value="ECO:0007669"/>
    <property type="project" value="UniProtKB-SubCell"/>
</dbReference>
<keyword evidence="5 7" id="KW-1133">Transmembrane helix</keyword>
<keyword evidence="9" id="KW-1185">Reference proteome</keyword>
<comment type="caution">
    <text evidence="8">The sequence shown here is derived from an EMBL/GenBank/DDBJ whole genome shotgun (WGS) entry which is preliminary data.</text>
</comment>
<dbReference type="NCBIfam" id="NF009303">
    <property type="entry name" value="PRK12660.1"/>
    <property type="match status" value="1"/>
</dbReference>
<reference evidence="9" key="1">
    <citation type="submission" date="2017-11" db="EMBL/GenBank/DDBJ databases">
        <authorList>
            <person name="Zhu W."/>
        </authorList>
    </citation>
    <scope>NUCLEOTIDE SEQUENCE [LARGE SCALE GENOMIC DNA]</scope>
    <source>
        <strain evidence="9">CAU 1051</strain>
    </source>
</reference>
<proteinExistence type="inferred from homology"/>
<feature type="transmembrane region" description="Helical" evidence="7">
    <location>
        <begin position="6"/>
        <end position="21"/>
    </location>
</feature>
<evidence type="ECO:0000256" key="5">
    <source>
        <dbReference type="ARBA" id="ARBA00022989"/>
    </source>
</evidence>
<dbReference type="OrthoDB" id="9799219at2"/>
<dbReference type="AlphaFoldDB" id="A0A3D8PQ52"/>
<keyword evidence="4 7" id="KW-0812">Transmembrane</keyword>
<evidence type="ECO:0000256" key="6">
    <source>
        <dbReference type="ARBA" id="ARBA00023136"/>
    </source>
</evidence>
<comment type="subcellular location">
    <subcellularLocation>
        <location evidence="1">Cell membrane</location>
        <topology evidence="1">Multi-pass membrane protein</topology>
    </subcellularLocation>
</comment>